<feature type="transmembrane region" description="Helical" evidence="1">
    <location>
        <begin position="36"/>
        <end position="54"/>
    </location>
</feature>
<keyword evidence="1" id="KW-1133">Transmembrane helix</keyword>
<accession>A0A223NU91</accession>
<dbReference type="RefSeq" id="WP_094569700.1">
    <property type="nucleotide sequence ID" value="NZ_CP022743.1"/>
</dbReference>
<gene>
    <name evidence="3" type="ORF">MuYL_1310</name>
</gene>
<organism evidence="3 4">
    <name type="scientific">Mucilaginibacter xinganensis</name>
    <dbReference type="NCBI Taxonomy" id="1234841"/>
    <lineage>
        <taxon>Bacteria</taxon>
        <taxon>Pseudomonadati</taxon>
        <taxon>Bacteroidota</taxon>
        <taxon>Sphingobacteriia</taxon>
        <taxon>Sphingobacteriales</taxon>
        <taxon>Sphingobacteriaceae</taxon>
        <taxon>Mucilaginibacter</taxon>
    </lineage>
</organism>
<evidence type="ECO:0000259" key="2">
    <source>
        <dbReference type="Pfam" id="PF22570"/>
    </source>
</evidence>
<sequence length="122" mass="13681">METIINTPGKISGKTMAGIIIVIIGGLLLIDQLDLFFVPNWLLSWPMAIIAYGLYMGAKYNFKKPVYIWLLVIGTAFLLTDNIDNADRMVWPIAIIGTGAWMVMKHTKHDEAHAQDASYKEI</sequence>
<dbReference type="Pfam" id="PF22570">
    <property type="entry name" value="LiaF-TM"/>
    <property type="match status" value="1"/>
</dbReference>
<proteinExistence type="predicted"/>
<evidence type="ECO:0000256" key="1">
    <source>
        <dbReference type="SAM" id="Phobius"/>
    </source>
</evidence>
<protein>
    <recommendedName>
        <fullName evidence="2">LiaF transmembrane domain-containing protein</fullName>
    </recommendedName>
</protein>
<dbReference type="KEGG" id="muc:MuYL_1310"/>
<name>A0A223NU91_9SPHI</name>
<evidence type="ECO:0000313" key="4">
    <source>
        <dbReference type="Proteomes" id="UP000215002"/>
    </source>
</evidence>
<dbReference type="AlphaFoldDB" id="A0A223NU91"/>
<keyword evidence="1" id="KW-0472">Membrane</keyword>
<feature type="transmembrane region" description="Helical" evidence="1">
    <location>
        <begin position="66"/>
        <end position="83"/>
    </location>
</feature>
<dbReference type="OrthoDB" id="799865at2"/>
<evidence type="ECO:0000313" key="3">
    <source>
        <dbReference type="EMBL" id="ASU33208.1"/>
    </source>
</evidence>
<dbReference type="EMBL" id="CP022743">
    <property type="protein sequence ID" value="ASU33208.1"/>
    <property type="molecule type" value="Genomic_DNA"/>
</dbReference>
<dbReference type="InterPro" id="IPR054331">
    <property type="entry name" value="LiaF_TM"/>
</dbReference>
<dbReference type="Proteomes" id="UP000215002">
    <property type="component" value="Chromosome"/>
</dbReference>
<feature type="domain" description="LiaF transmembrane" evidence="2">
    <location>
        <begin position="17"/>
        <end position="109"/>
    </location>
</feature>
<reference evidence="3 4" key="1">
    <citation type="submission" date="2017-08" db="EMBL/GenBank/DDBJ databases">
        <title>Complete genome sequence of Mucilaginibacter sp. strain BJC16-A31.</title>
        <authorList>
            <consortium name="Henan University of Science and Technology"/>
            <person name="You X."/>
        </authorList>
    </citation>
    <scope>NUCLEOTIDE SEQUENCE [LARGE SCALE GENOMIC DNA]</scope>
    <source>
        <strain evidence="3 4">BJC16-A31</strain>
    </source>
</reference>
<keyword evidence="1" id="KW-0812">Transmembrane</keyword>
<feature type="transmembrane region" description="Helical" evidence="1">
    <location>
        <begin position="12"/>
        <end position="30"/>
    </location>
</feature>
<keyword evidence="4" id="KW-1185">Reference proteome</keyword>